<dbReference type="UniPathway" id="UPA00060">
    <property type="reaction ID" value="UER00597"/>
</dbReference>
<dbReference type="SMART" id="SM00983">
    <property type="entry name" value="TPK_B1_binding"/>
    <property type="match status" value="1"/>
</dbReference>
<evidence type="ECO:0000256" key="1">
    <source>
        <dbReference type="ARBA" id="ARBA00005078"/>
    </source>
</evidence>
<dbReference type="SUPFAM" id="SSF63999">
    <property type="entry name" value="Thiamin pyrophosphokinase, catalytic domain"/>
    <property type="match status" value="1"/>
</dbReference>
<dbReference type="GO" id="GO:0009229">
    <property type="term" value="P:thiamine diphosphate biosynthetic process"/>
    <property type="evidence" value="ECO:0007669"/>
    <property type="project" value="UniProtKB-UniRule"/>
</dbReference>
<dbReference type="GeneID" id="14540754"/>
<dbReference type="AlphaFoldDB" id="H8X804"/>
<reference evidence="9 10" key="1">
    <citation type="journal article" date="2012" name="PLoS ONE">
        <title>Sequence and analysis of the genome of the pathogenic yeast Candida orthopsilosis.</title>
        <authorList>
            <person name="Riccombeni A."/>
            <person name="Vidanes G."/>
            <person name="Proux-Wera E."/>
            <person name="Wolfe K.H."/>
            <person name="Butler G."/>
        </authorList>
    </citation>
    <scope>NUCLEOTIDE SEQUENCE [LARGE SCALE GENOMIC DNA]</scope>
    <source>
        <strain evidence="9 10">Co 90-125</strain>
    </source>
</reference>
<dbReference type="InterPro" id="IPR007371">
    <property type="entry name" value="TPK_catalytic"/>
</dbReference>
<dbReference type="InterPro" id="IPR016966">
    <property type="entry name" value="Thiamin_pyrophosphokinase_euk"/>
</dbReference>
<dbReference type="CDD" id="cd07995">
    <property type="entry name" value="TPK"/>
    <property type="match status" value="1"/>
</dbReference>
<name>H8X804_CANO9</name>
<dbReference type="InterPro" id="IPR007373">
    <property type="entry name" value="Thiamin_PyroPKinase_B1-bd"/>
</dbReference>
<dbReference type="InterPro" id="IPR036759">
    <property type="entry name" value="TPK_catalytic_sf"/>
</dbReference>
<evidence type="ECO:0000256" key="2">
    <source>
        <dbReference type="ARBA" id="ARBA00006785"/>
    </source>
</evidence>
<dbReference type="GO" id="GO:0004788">
    <property type="term" value="F:thiamine diphosphokinase activity"/>
    <property type="evidence" value="ECO:0007669"/>
    <property type="project" value="UniProtKB-UniRule"/>
</dbReference>
<dbReference type="SUPFAM" id="SSF63862">
    <property type="entry name" value="Thiamin pyrophosphokinase, substrate-binding domain"/>
    <property type="match status" value="1"/>
</dbReference>
<feature type="domain" description="Thiamin pyrophosphokinase thiamin-binding" evidence="8">
    <location>
        <begin position="250"/>
        <end position="326"/>
    </location>
</feature>
<comment type="pathway">
    <text evidence="1 7">Cofactor biosynthesis; thiamine diphosphate biosynthesis; thiamine diphosphate from thiamine: step 1/1.</text>
</comment>
<evidence type="ECO:0000256" key="4">
    <source>
        <dbReference type="ARBA" id="ARBA00022741"/>
    </source>
</evidence>
<evidence type="ECO:0000313" key="9">
    <source>
        <dbReference type="EMBL" id="CCG24103.1"/>
    </source>
</evidence>
<keyword evidence="5 7" id="KW-0418">Kinase</keyword>
<dbReference type="Gene3D" id="3.40.50.10240">
    <property type="entry name" value="Thiamin pyrophosphokinase, catalytic domain"/>
    <property type="match status" value="1"/>
</dbReference>
<dbReference type="InterPro" id="IPR036371">
    <property type="entry name" value="TPK_B1-bd_sf"/>
</dbReference>
<dbReference type="InterPro" id="IPR006282">
    <property type="entry name" value="Thi_PPkinase"/>
</dbReference>
<dbReference type="EMBL" id="HE681723">
    <property type="protein sequence ID" value="CCG24103.1"/>
    <property type="molecule type" value="Genomic_DNA"/>
</dbReference>
<dbReference type="eggNOG" id="KOG3153">
    <property type="taxonomic scope" value="Eukaryota"/>
</dbReference>
<dbReference type="EC" id="2.7.6.2" evidence="7"/>
<dbReference type="Proteomes" id="UP000005018">
    <property type="component" value="Chromosome 5"/>
</dbReference>
<dbReference type="RefSeq" id="XP_003870233.1">
    <property type="nucleotide sequence ID" value="XM_003870184.1"/>
</dbReference>
<evidence type="ECO:0000259" key="8">
    <source>
        <dbReference type="SMART" id="SM00983"/>
    </source>
</evidence>
<dbReference type="GO" id="GO:0030975">
    <property type="term" value="F:thiamine binding"/>
    <property type="evidence" value="ECO:0007669"/>
    <property type="project" value="UniProtKB-UniRule"/>
</dbReference>
<keyword evidence="3 7" id="KW-0808">Transferase</keyword>
<evidence type="ECO:0000256" key="3">
    <source>
        <dbReference type="ARBA" id="ARBA00022679"/>
    </source>
</evidence>
<keyword evidence="10" id="KW-1185">Reference proteome</keyword>
<dbReference type="PANTHER" id="PTHR13622">
    <property type="entry name" value="THIAMIN PYROPHOSPHOKINASE"/>
    <property type="match status" value="1"/>
</dbReference>
<protein>
    <recommendedName>
        <fullName evidence="7">Thiamine pyrophosphokinase</fullName>
        <ecNumber evidence="7">2.7.6.2</ecNumber>
    </recommendedName>
</protein>
<dbReference type="KEGG" id="cot:CORT_0E05180"/>
<evidence type="ECO:0000256" key="7">
    <source>
        <dbReference type="PIRNR" id="PIRNR031057"/>
    </source>
</evidence>
<evidence type="ECO:0000256" key="6">
    <source>
        <dbReference type="ARBA" id="ARBA00022840"/>
    </source>
</evidence>
<gene>
    <name evidence="9" type="ORF">CORT_0E05180</name>
</gene>
<dbReference type="Pfam" id="PF04263">
    <property type="entry name" value="TPK_catalytic"/>
    <property type="match status" value="1"/>
</dbReference>
<sequence length="332" mass="37970">MLSVIPKSISFNGRALSQNFRHSCHSNGNMSEQGEVFERPDTVVVDPPLEKHHTIEPFAFLTSVKESERKYNVLLISNQAFKTDLKTIWVHCGLVVCSDGGANRLHDYFANDQERGDYLPNYIVGDFDSLRDDVRGFYKSKGVKIIPQYGQYSNDFQKSVRCIQLHYSFLEQGRQWLEVDEDDGLKEIWENEFGGASDIQIRIYALSVIGGRFDQTIQSINQLYILHQKEPNLHLFFITNDDLIFLLYKGVNYVMYPNRAIFCKNMSSPPLCGLLPLGDKPVTLNSFGFRYDVQNWLTKMMGQVSSSNRVVGKKGFIVECSEDISMNVELSL</sequence>
<dbReference type="GO" id="GO:0016301">
    <property type="term" value="F:kinase activity"/>
    <property type="evidence" value="ECO:0007669"/>
    <property type="project" value="UniProtKB-UniRule"/>
</dbReference>
<dbReference type="PIRSF" id="PIRSF031057">
    <property type="entry name" value="Thiamin_pyrophosphokinase"/>
    <property type="match status" value="1"/>
</dbReference>
<organism evidence="9 10">
    <name type="scientific">Candida orthopsilosis (strain 90-125)</name>
    <name type="common">Yeast</name>
    <dbReference type="NCBI Taxonomy" id="1136231"/>
    <lineage>
        <taxon>Eukaryota</taxon>
        <taxon>Fungi</taxon>
        <taxon>Dikarya</taxon>
        <taxon>Ascomycota</taxon>
        <taxon>Saccharomycotina</taxon>
        <taxon>Pichiomycetes</taxon>
        <taxon>Debaryomycetaceae</taxon>
        <taxon>Candida/Lodderomyces clade</taxon>
        <taxon>Candida</taxon>
    </lineage>
</organism>
<dbReference type="PANTHER" id="PTHR13622:SF8">
    <property type="entry name" value="THIAMIN PYROPHOSPHOKINASE 1"/>
    <property type="match status" value="1"/>
</dbReference>
<dbReference type="NCBIfam" id="TIGR01378">
    <property type="entry name" value="thi_PPkinase"/>
    <property type="match status" value="1"/>
</dbReference>
<dbReference type="GO" id="GO:0006772">
    <property type="term" value="P:thiamine metabolic process"/>
    <property type="evidence" value="ECO:0007669"/>
    <property type="project" value="InterPro"/>
</dbReference>
<comment type="catalytic activity">
    <reaction evidence="7">
        <text>thiamine + ATP = thiamine diphosphate + AMP + H(+)</text>
        <dbReference type="Rhea" id="RHEA:11576"/>
        <dbReference type="ChEBI" id="CHEBI:15378"/>
        <dbReference type="ChEBI" id="CHEBI:18385"/>
        <dbReference type="ChEBI" id="CHEBI:30616"/>
        <dbReference type="ChEBI" id="CHEBI:58937"/>
        <dbReference type="ChEBI" id="CHEBI:456215"/>
    </reaction>
</comment>
<dbReference type="HOGENOM" id="CLU_044237_0_0_1"/>
<dbReference type="GO" id="GO:0005524">
    <property type="term" value="F:ATP binding"/>
    <property type="evidence" value="ECO:0007669"/>
    <property type="project" value="UniProtKB-UniRule"/>
</dbReference>
<keyword evidence="4 7" id="KW-0547">Nucleotide-binding</keyword>
<evidence type="ECO:0000313" key="10">
    <source>
        <dbReference type="Proteomes" id="UP000005018"/>
    </source>
</evidence>
<dbReference type="Pfam" id="PF04265">
    <property type="entry name" value="TPK_B1_binding"/>
    <property type="match status" value="1"/>
</dbReference>
<dbReference type="OrthoDB" id="25149at2759"/>
<evidence type="ECO:0000256" key="5">
    <source>
        <dbReference type="ARBA" id="ARBA00022777"/>
    </source>
</evidence>
<accession>H8X804</accession>
<dbReference type="Gene3D" id="2.60.120.320">
    <property type="entry name" value="Thiamin pyrophosphokinase, thiamin-binding domain"/>
    <property type="match status" value="1"/>
</dbReference>
<keyword evidence="6 7" id="KW-0067">ATP-binding</keyword>
<proteinExistence type="inferred from homology"/>
<comment type="similarity">
    <text evidence="2 7">Belongs to the thiamine pyrophosphokinase family.</text>
</comment>